<dbReference type="PANTHER" id="PTHR40705:SF2">
    <property type="entry name" value="DUF1743 DOMAIN-CONTAINING PROTEIN"/>
    <property type="match status" value="1"/>
</dbReference>
<dbReference type="EMBL" id="CP000142">
    <property type="protein sequence ID" value="ABA89632.1"/>
    <property type="molecule type" value="Genomic_DNA"/>
</dbReference>
<name>Q3A1X5_SYNC1</name>
<evidence type="ECO:0008006" key="3">
    <source>
        <dbReference type="Google" id="ProtNLM"/>
    </source>
</evidence>
<dbReference type="Gene3D" id="3.30.70.2200">
    <property type="match status" value="1"/>
</dbReference>
<organism evidence="1 2">
    <name type="scientific">Syntrophotalea carbinolica (strain DSM 2380 / NBRC 103641 / GraBd1)</name>
    <name type="common">Pelobacter carbinolicus</name>
    <dbReference type="NCBI Taxonomy" id="338963"/>
    <lineage>
        <taxon>Bacteria</taxon>
        <taxon>Pseudomonadati</taxon>
        <taxon>Thermodesulfobacteriota</taxon>
        <taxon>Desulfuromonadia</taxon>
        <taxon>Desulfuromonadales</taxon>
        <taxon>Syntrophotaleaceae</taxon>
        <taxon>Syntrophotalea</taxon>
    </lineage>
</organism>
<dbReference type="Proteomes" id="UP000002534">
    <property type="component" value="Chromosome"/>
</dbReference>
<protein>
    <recommendedName>
        <fullName evidence="3">tRNA(Ile2) 2-agmatinylcytidine synthetase</fullName>
    </recommendedName>
</protein>
<evidence type="ECO:0000313" key="1">
    <source>
        <dbReference type="EMBL" id="ABA89632.1"/>
    </source>
</evidence>
<proteinExistence type="predicted"/>
<evidence type="ECO:0000313" key="2">
    <source>
        <dbReference type="Proteomes" id="UP000002534"/>
    </source>
</evidence>
<gene>
    <name evidence="1" type="ordered locus">Pcar_2393</name>
</gene>
<sequence>MKILVCIDDTDNLESRGTGDLATELAEEIEKRGWGSSQFVTRHQLLVHPDVPYTSHNSSMCFEADIDPDYLQPLIDYASEYLKRESAPGSDPGLCVAVVDRLTDTGAVMAFGRKAKEEVLNKGMAYDLAAELDVHLSEHGGTGQGVVGALAGIGLRMSGKDGRMKGWLKISTDNGLARVGDILMQSSLRGVRTMDGKELGHEETIAVDEKPKAVMIDGGPYLMVSPVDDGDGVRWRTTPRQQLKRF</sequence>
<dbReference type="RefSeq" id="WP_011342158.1">
    <property type="nucleotide sequence ID" value="NC_007498.2"/>
</dbReference>
<dbReference type="OrthoDB" id="270233at2"/>
<keyword evidence="2" id="KW-1185">Reference proteome</keyword>
<reference evidence="2" key="1">
    <citation type="submission" date="2005-10" db="EMBL/GenBank/DDBJ databases">
        <title>Complete sequence of Pelobacter carbinolicus DSM 2380.</title>
        <authorList>
            <person name="Copeland A."/>
            <person name="Lucas S."/>
            <person name="Lapidus A."/>
            <person name="Barry K."/>
            <person name="Detter J.C."/>
            <person name="Glavina T."/>
            <person name="Hammon N."/>
            <person name="Israni S."/>
            <person name="Pitluck S."/>
            <person name="Chertkov O."/>
            <person name="Schmutz J."/>
            <person name="Larimer F."/>
            <person name="Land M."/>
            <person name="Kyrpides N."/>
            <person name="Ivanova N."/>
            <person name="Richardson P."/>
        </authorList>
    </citation>
    <scope>NUCLEOTIDE SEQUENCE [LARGE SCALE GENOMIC DNA]</scope>
    <source>
        <strain evidence="2">DSM 2380 / NBRC 103641 / GraBd1</strain>
    </source>
</reference>
<dbReference type="eggNOG" id="COG1571">
    <property type="taxonomic scope" value="Bacteria"/>
</dbReference>
<dbReference type="KEGG" id="pca:Pcar_2393"/>
<dbReference type="AlphaFoldDB" id="Q3A1X5"/>
<accession>Q3A1X5</accession>
<reference evidence="1 2" key="2">
    <citation type="journal article" date="2012" name="BMC Genomics">
        <title>The genome of Pelobacter carbinolicus reveals surprising metabolic capabilities and physiological features.</title>
        <authorList>
            <person name="Aklujkar M."/>
            <person name="Haveman S.A."/>
            <person name="Didonato R.Jr."/>
            <person name="Chertkov O."/>
            <person name="Han C.S."/>
            <person name="Land M.L."/>
            <person name="Brown P."/>
            <person name="Lovley D.R."/>
        </authorList>
    </citation>
    <scope>NUCLEOTIDE SEQUENCE [LARGE SCALE GENOMIC DNA]</scope>
    <source>
        <strain evidence="2">DSM 2380 / NBRC 103641 / GraBd1</strain>
    </source>
</reference>
<dbReference type="PANTHER" id="PTHR40705">
    <property type="entry name" value="TRNA(ILE2) 2-AGMATINYLCYTIDINE SYNTHETASE TIAS"/>
    <property type="match status" value="1"/>
</dbReference>
<dbReference type="HOGENOM" id="CLU_098525_0_0_7"/>
<dbReference type="STRING" id="338963.Pcar_2393"/>